<dbReference type="PANTHER" id="PTHR30399">
    <property type="entry name" value="UNCHARACTERIZED PROTEIN YGJP"/>
    <property type="match status" value="1"/>
</dbReference>
<feature type="domain" description="YgjP-like metallopeptidase" evidence="1">
    <location>
        <begin position="18"/>
        <end position="227"/>
    </location>
</feature>
<sequence length="233" mass="27398">MSHHHHALHYQVKYSNRKTLAISVYPDLTVLVKAPLGLSKGVIADIVQQKAEWIKRKQDGFAQRSRMLHQPQYISGEMHLFLGQQYPITLEQSKREQVMMENNQLRLYYRGLYDSTRIKKQLKQWYKEQAQFYFSQRLAICHQQAAILAVPLPDMSVRWMKRRWGSCSQKGKILLNAALIKTPIACIDYVIMHELCHLIEFNHSPAFYDLLNRVMPDWPLHKKQLNQLGALDE</sequence>
<name>A0A251X4H0_9GAMM</name>
<dbReference type="InterPro" id="IPR053136">
    <property type="entry name" value="UTP_pyrophosphatase-like"/>
</dbReference>
<evidence type="ECO:0000313" key="3">
    <source>
        <dbReference type="Proteomes" id="UP000194798"/>
    </source>
</evidence>
<dbReference type="PANTHER" id="PTHR30399:SF1">
    <property type="entry name" value="UTP PYROPHOSPHATASE"/>
    <property type="match status" value="1"/>
</dbReference>
<dbReference type="Proteomes" id="UP000194798">
    <property type="component" value="Unassembled WGS sequence"/>
</dbReference>
<dbReference type="Pfam" id="PF01863">
    <property type="entry name" value="YgjP-like"/>
    <property type="match status" value="1"/>
</dbReference>
<dbReference type="InterPro" id="IPR002725">
    <property type="entry name" value="YgjP-like_metallopeptidase"/>
</dbReference>
<evidence type="ECO:0000313" key="2">
    <source>
        <dbReference type="EMBL" id="OUD12394.1"/>
    </source>
</evidence>
<gene>
    <name evidence="2" type="ORF">TPSD3_14890</name>
</gene>
<evidence type="ECO:0000259" key="1">
    <source>
        <dbReference type="Pfam" id="PF01863"/>
    </source>
</evidence>
<dbReference type="RefSeq" id="WP_086489343.1">
    <property type="nucleotide sequence ID" value="NZ_MSLT01000023.1"/>
</dbReference>
<keyword evidence="3" id="KW-1185">Reference proteome</keyword>
<dbReference type="OrthoDB" id="9811177at2"/>
<dbReference type="AlphaFoldDB" id="A0A251X4H0"/>
<dbReference type="EMBL" id="MSLT01000023">
    <property type="protein sequence ID" value="OUD12394.1"/>
    <property type="molecule type" value="Genomic_DNA"/>
</dbReference>
<comment type="caution">
    <text evidence="2">The sequence shown here is derived from an EMBL/GenBank/DDBJ whole genome shotgun (WGS) entry which is preliminary data.</text>
</comment>
<proteinExistence type="predicted"/>
<organism evidence="2 3">
    <name type="scientific">Thioflexithrix psekupsensis</name>
    <dbReference type="NCBI Taxonomy" id="1570016"/>
    <lineage>
        <taxon>Bacteria</taxon>
        <taxon>Pseudomonadati</taxon>
        <taxon>Pseudomonadota</taxon>
        <taxon>Gammaproteobacteria</taxon>
        <taxon>Thiotrichales</taxon>
        <taxon>Thioflexithrix</taxon>
    </lineage>
</organism>
<dbReference type="Gene3D" id="3.30.2010.10">
    <property type="entry name" value="Metalloproteases ('zincins'), catalytic domain"/>
    <property type="match status" value="1"/>
</dbReference>
<accession>A0A251X4H0</accession>
<reference evidence="2 3" key="1">
    <citation type="submission" date="2016-12" db="EMBL/GenBank/DDBJ databases">
        <title>Thioflexothrix psekupsii D3 genome sequencing and assembly.</title>
        <authorList>
            <person name="Fomenkov A."/>
            <person name="Vincze T."/>
            <person name="Grabovich M."/>
            <person name="Anton B.P."/>
            <person name="Dubinina G."/>
            <person name="Orlova M."/>
            <person name="Belousova E."/>
            <person name="Roberts R.J."/>
        </authorList>
    </citation>
    <scope>NUCLEOTIDE SEQUENCE [LARGE SCALE GENOMIC DNA]</scope>
    <source>
        <strain evidence="2">D3</strain>
    </source>
</reference>
<dbReference type="CDD" id="cd07344">
    <property type="entry name" value="M48_yhfN_like"/>
    <property type="match status" value="1"/>
</dbReference>
<protein>
    <recommendedName>
        <fullName evidence="1">YgjP-like metallopeptidase domain-containing protein</fullName>
    </recommendedName>
</protein>